<keyword evidence="2" id="KW-1185">Reference proteome</keyword>
<proteinExistence type="predicted"/>
<protein>
    <submittedName>
        <fullName evidence="1">Uncharacterized protein</fullName>
    </submittedName>
</protein>
<evidence type="ECO:0000313" key="2">
    <source>
        <dbReference type="Proteomes" id="UP000197991"/>
    </source>
</evidence>
<dbReference type="EMBL" id="CP022120">
    <property type="protein sequence ID" value="ASG55276.1"/>
    <property type="molecule type" value="Genomic_DNA"/>
</dbReference>
<dbReference type="AlphaFoldDB" id="A0A248KAM7"/>
<evidence type="ECO:0000313" key="1">
    <source>
        <dbReference type="EMBL" id="ASG55276.1"/>
    </source>
</evidence>
<sequence length="54" mass="5999">MNLSGVISLLILRYMVKKGTKKDAFYTKKSGWWHVVAAPANATGDWHRPGANLV</sequence>
<gene>
    <name evidence="1" type="ORF">LFZ56_13870</name>
</gene>
<name>A0A248KAM7_SALBN</name>
<organism evidence="1 2">
    <name type="scientific">Salmonella bongori serovar 66:z41:- str. SA19983605</name>
    <dbReference type="NCBI Taxonomy" id="1243617"/>
    <lineage>
        <taxon>Bacteria</taxon>
        <taxon>Pseudomonadati</taxon>
        <taxon>Pseudomonadota</taxon>
        <taxon>Gammaproteobacteria</taxon>
        <taxon>Enterobacterales</taxon>
        <taxon>Enterobacteriaceae</taxon>
        <taxon>Salmonella</taxon>
    </lineage>
</organism>
<dbReference type="Proteomes" id="UP000197991">
    <property type="component" value="Chromosome"/>
</dbReference>
<accession>A0A248KAM7</accession>
<reference evidence="1 2" key="1">
    <citation type="submission" date="2017-06" db="EMBL/GenBank/DDBJ databases">
        <title>Salmonella reference genomes for public health.</title>
        <authorList>
            <person name="Robertson J."/>
            <person name="Yoshida C."/>
            <person name="Gurnik S."/>
            <person name="Nash J."/>
        </authorList>
    </citation>
    <scope>NUCLEOTIDE SEQUENCE [LARGE SCALE GENOMIC DNA]</scope>
    <source>
        <strain evidence="1 2">SA19983605</strain>
    </source>
</reference>